<dbReference type="EMBL" id="UINC01229640">
    <property type="protein sequence ID" value="SVE61432.1"/>
    <property type="molecule type" value="Genomic_DNA"/>
</dbReference>
<dbReference type="InterPro" id="IPR036237">
    <property type="entry name" value="Xyl_isomerase-like_sf"/>
</dbReference>
<feature type="domain" description="Xylose isomerase-like TIM barrel" evidence="1">
    <location>
        <begin position="61"/>
        <end position="185"/>
    </location>
</feature>
<gene>
    <name evidence="2" type="ORF">METZ01_LOCUS514286</name>
</gene>
<protein>
    <recommendedName>
        <fullName evidence="1">Xylose isomerase-like TIM barrel domain-containing protein</fullName>
    </recommendedName>
</protein>
<sequence length="212" mass="23760">MVNVNQRPKEPTMKIGLYASMFGKDDPPTLQSIESYIDHAYDLRLDLIDFRSNRGFSSSEPDYLIKTKLSCIEKGLSIGYLASGGHFVGSDEELRAKVEQAKADMDIALILGAPMIRLFCGQPLGDPEERRREIQCFQEVGDYGLEVGIAMGLQNHPSTGDDVIRIFEETDRPNFGFLFDTGQWCGSPAFNRGTPDPDHDIYEYMKQTAHLA</sequence>
<dbReference type="AlphaFoldDB" id="A0A383EWW4"/>
<accession>A0A383EWW4</accession>
<dbReference type="PANTHER" id="PTHR12110:SF53">
    <property type="entry name" value="BLR5974 PROTEIN"/>
    <property type="match status" value="1"/>
</dbReference>
<dbReference type="InterPro" id="IPR050312">
    <property type="entry name" value="IolE/XylAMocC-like"/>
</dbReference>
<organism evidence="2">
    <name type="scientific">marine metagenome</name>
    <dbReference type="NCBI Taxonomy" id="408172"/>
    <lineage>
        <taxon>unclassified sequences</taxon>
        <taxon>metagenomes</taxon>
        <taxon>ecological metagenomes</taxon>
    </lineage>
</organism>
<proteinExistence type="predicted"/>
<dbReference type="Pfam" id="PF01261">
    <property type="entry name" value="AP_endonuc_2"/>
    <property type="match status" value="1"/>
</dbReference>
<feature type="non-terminal residue" evidence="2">
    <location>
        <position position="212"/>
    </location>
</feature>
<reference evidence="2" key="1">
    <citation type="submission" date="2018-05" db="EMBL/GenBank/DDBJ databases">
        <authorList>
            <person name="Lanie J.A."/>
            <person name="Ng W.-L."/>
            <person name="Kazmierczak K.M."/>
            <person name="Andrzejewski T.M."/>
            <person name="Davidsen T.M."/>
            <person name="Wayne K.J."/>
            <person name="Tettelin H."/>
            <person name="Glass J.I."/>
            <person name="Rusch D."/>
            <person name="Podicherti R."/>
            <person name="Tsui H.-C.T."/>
            <person name="Winkler M.E."/>
        </authorList>
    </citation>
    <scope>NUCLEOTIDE SEQUENCE</scope>
</reference>
<dbReference type="Gene3D" id="3.20.20.150">
    <property type="entry name" value="Divalent-metal-dependent TIM barrel enzymes"/>
    <property type="match status" value="1"/>
</dbReference>
<name>A0A383EWW4_9ZZZZ</name>
<evidence type="ECO:0000259" key="1">
    <source>
        <dbReference type="Pfam" id="PF01261"/>
    </source>
</evidence>
<dbReference type="InterPro" id="IPR013022">
    <property type="entry name" value="Xyl_isomerase-like_TIM-brl"/>
</dbReference>
<dbReference type="SUPFAM" id="SSF51658">
    <property type="entry name" value="Xylose isomerase-like"/>
    <property type="match status" value="1"/>
</dbReference>
<dbReference type="PANTHER" id="PTHR12110">
    <property type="entry name" value="HYDROXYPYRUVATE ISOMERASE"/>
    <property type="match status" value="1"/>
</dbReference>
<evidence type="ECO:0000313" key="2">
    <source>
        <dbReference type="EMBL" id="SVE61432.1"/>
    </source>
</evidence>